<dbReference type="EMBL" id="JAUJFL010000003">
    <property type="protein sequence ID" value="KAK2606851.1"/>
    <property type="molecule type" value="Genomic_DNA"/>
</dbReference>
<dbReference type="SUPFAM" id="SSF53474">
    <property type="entry name" value="alpha/beta-Hydrolases"/>
    <property type="match status" value="1"/>
</dbReference>
<proteinExistence type="predicted"/>
<protein>
    <submittedName>
        <fullName evidence="2">Uncharacterized protein</fullName>
    </submittedName>
</protein>
<dbReference type="Gene3D" id="3.40.50.1820">
    <property type="entry name" value="alpha/beta hydrolase"/>
    <property type="match status" value="1"/>
</dbReference>
<accession>A0AAD9SHF2</accession>
<dbReference type="Proteomes" id="UP001265746">
    <property type="component" value="Unassembled WGS sequence"/>
</dbReference>
<evidence type="ECO:0000313" key="3">
    <source>
        <dbReference type="Proteomes" id="UP001265746"/>
    </source>
</evidence>
<evidence type="ECO:0000256" key="1">
    <source>
        <dbReference type="SAM" id="SignalP"/>
    </source>
</evidence>
<feature type="signal peptide" evidence="1">
    <location>
        <begin position="1"/>
        <end position="18"/>
    </location>
</feature>
<dbReference type="Gene3D" id="1.20.1440.110">
    <property type="entry name" value="acylaminoacyl peptidase"/>
    <property type="match status" value="1"/>
</dbReference>
<dbReference type="InterPro" id="IPR029058">
    <property type="entry name" value="AB_hydrolase_fold"/>
</dbReference>
<feature type="chain" id="PRO_5042250757" evidence="1">
    <location>
        <begin position="19"/>
        <end position="436"/>
    </location>
</feature>
<comment type="caution">
    <text evidence="2">The sequence shown here is derived from an EMBL/GenBank/DDBJ whole genome shotgun (WGS) entry which is preliminary data.</text>
</comment>
<name>A0AAD9SHF2_PHOAM</name>
<dbReference type="PANTHER" id="PTHR22946:SF12">
    <property type="entry name" value="CONIDIAL PIGMENT BIOSYNTHESIS PROTEIN AYG1 (AFU_ORTHOLOGUE AFUA_2G17550)"/>
    <property type="match status" value="1"/>
</dbReference>
<gene>
    <name evidence="2" type="ORF">N8I77_005575</name>
</gene>
<dbReference type="AlphaFoldDB" id="A0AAD9SHF2"/>
<dbReference type="PANTHER" id="PTHR22946">
    <property type="entry name" value="DIENELACTONE HYDROLASE DOMAIN-CONTAINING PROTEIN-RELATED"/>
    <property type="match status" value="1"/>
</dbReference>
<sequence>MKPSHALVWSAQLLAAAAQNNATNETTLPLSTDSEFSYILSVVLALSNNLGSNTGEVLRAASQITPGDFESWYSQFSYLAGQIEAQGDSTTSPIGQLESYFHAASYYRTSGFFLVHNSSDPRLYSLWDSQLKDFAKAIELLPFPGEKLTIQGPGFTIPAYFYPAETYCSPSKKAKRACVDSTKRPTIVAVSGYDGSQEDLYHGIGRQATSRGYNFISYEGPGQPTVRREQGLGFIPNWWDVVTPVVDYLETRDDVDMDKLILHGQSFGAILVVRAAAVERRFAGVTVVDGLYNLQQVLKDLFPAQLIQLYEAGNETAFNAYTLAIYNSGLAPTSFKWVVDQGLWAFKTDSYYNWFDQLGNYTIDGFAQNLTVPVFVGGADHDTVGLEQAPTAAQMIGSEATFHLFQSNTGAGEHCQIGAESQLGLTMYDWVAKVVD</sequence>
<reference evidence="2" key="1">
    <citation type="submission" date="2023-06" db="EMBL/GenBank/DDBJ databases">
        <authorList>
            <person name="Noh H."/>
        </authorList>
    </citation>
    <scope>NUCLEOTIDE SEQUENCE</scope>
    <source>
        <strain evidence="2">DUCC20226</strain>
    </source>
</reference>
<keyword evidence="3" id="KW-1185">Reference proteome</keyword>
<evidence type="ECO:0000313" key="2">
    <source>
        <dbReference type="EMBL" id="KAK2606851.1"/>
    </source>
</evidence>
<organism evidence="2 3">
    <name type="scientific">Phomopsis amygdali</name>
    <name type="common">Fusicoccum amygdali</name>
    <dbReference type="NCBI Taxonomy" id="1214568"/>
    <lineage>
        <taxon>Eukaryota</taxon>
        <taxon>Fungi</taxon>
        <taxon>Dikarya</taxon>
        <taxon>Ascomycota</taxon>
        <taxon>Pezizomycotina</taxon>
        <taxon>Sordariomycetes</taxon>
        <taxon>Sordariomycetidae</taxon>
        <taxon>Diaporthales</taxon>
        <taxon>Diaporthaceae</taxon>
        <taxon>Diaporthe</taxon>
    </lineage>
</organism>
<keyword evidence="1" id="KW-0732">Signal</keyword>
<dbReference type="InterPro" id="IPR050261">
    <property type="entry name" value="FrsA_esterase"/>
</dbReference>